<proteinExistence type="predicted"/>
<evidence type="ECO:0000313" key="1">
    <source>
        <dbReference type="EMBL" id="KKN77778.1"/>
    </source>
</evidence>
<gene>
    <name evidence="1" type="ORF">LCGC14_0357520</name>
</gene>
<reference evidence="1" key="1">
    <citation type="journal article" date="2015" name="Nature">
        <title>Complex archaea that bridge the gap between prokaryotes and eukaryotes.</title>
        <authorList>
            <person name="Spang A."/>
            <person name="Saw J.H."/>
            <person name="Jorgensen S.L."/>
            <person name="Zaremba-Niedzwiedzka K."/>
            <person name="Martijn J."/>
            <person name="Lind A.E."/>
            <person name="van Eijk R."/>
            <person name="Schleper C."/>
            <person name="Guy L."/>
            <person name="Ettema T.J."/>
        </authorList>
    </citation>
    <scope>NUCLEOTIDE SEQUENCE</scope>
</reference>
<evidence type="ECO:0008006" key="2">
    <source>
        <dbReference type="Google" id="ProtNLM"/>
    </source>
</evidence>
<dbReference type="AlphaFoldDB" id="A0A0F9WHC4"/>
<name>A0A0F9WHC4_9ZZZZ</name>
<dbReference type="EMBL" id="LAZR01000274">
    <property type="protein sequence ID" value="KKN77778.1"/>
    <property type="molecule type" value="Genomic_DNA"/>
</dbReference>
<accession>A0A0F9WHC4</accession>
<comment type="caution">
    <text evidence="1">The sequence shown here is derived from an EMBL/GenBank/DDBJ whole genome shotgun (WGS) entry which is preliminary data.</text>
</comment>
<protein>
    <recommendedName>
        <fullName evidence="2">Phage virion morphogenesis protein</fullName>
    </recommendedName>
</protein>
<organism evidence="1">
    <name type="scientific">marine sediment metagenome</name>
    <dbReference type="NCBI Taxonomy" id="412755"/>
    <lineage>
        <taxon>unclassified sequences</taxon>
        <taxon>metagenomes</taxon>
        <taxon>ecological metagenomes</taxon>
    </lineage>
</organism>
<sequence>MASVKLNLEPLKRFVLLLANDLRGSGFGPVRNALKKWAARYRGAVQRRFVKMSKGGWPRLKRRRKRGARNRALVLRDTGHLLAALDAKFTRKPGQLEQKILFGVRVGYGGSMAHPVYSGITIAKLAEYHQTGAGSLPVRETIVGTDKLSPSLVPGMRKDMSQALRELAKTTGN</sequence>